<keyword evidence="8" id="KW-0443">Lipid metabolism</keyword>
<evidence type="ECO:0000256" key="10">
    <source>
        <dbReference type="ARBA" id="ARBA00023315"/>
    </source>
</evidence>
<dbReference type="EMBL" id="MTKT01000813">
    <property type="protein sequence ID" value="OWM87473.1"/>
    <property type="molecule type" value="Genomic_DNA"/>
</dbReference>
<evidence type="ECO:0000256" key="9">
    <source>
        <dbReference type="ARBA" id="ARBA00023264"/>
    </source>
</evidence>
<dbReference type="SUPFAM" id="SSF69593">
    <property type="entry name" value="Glycerol-3-phosphate (1)-acyltransferase"/>
    <property type="match status" value="1"/>
</dbReference>
<dbReference type="PANTHER" id="PTHR15486">
    <property type="entry name" value="ANCIENT UBIQUITOUS PROTEIN"/>
    <property type="match status" value="1"/>
</dbReference>
<feature type="domain" description="Phospholipid/glycerol acyltransferase" evidence="12">
    <location>
        <begin position="288"/>
        <end position="389"/>
    </location>
</feature>
<dbReference type="Proteomes" id="UP000515151">
    <property type="component" value="Chromosome 8"/>
</dbReference>
<reference evidence="15" key="3">
    <citation type="journal article" date="2020" name="Plant Biotechnol. J.">
        <title>The pomegranate (Punica granatum L.) draft genome dissects genetic divergence between soft- and hard-seeded cultivars.</title>
        <authorList>
            <person name="Luo X."/>
            <person name="Li H."/>
            <person name="Wu Z."/>
            <person name="Yao W."/>
            <person name="Zhao P."/>
            <person name="Cao D."/>
            <person name="Yu H."/>
            <person name="Li K."/>
            <person name="Poudel K."/>
            <person name="Zhao D."/>
            <person name="Zhang F."/>
            <person name="Xia X."/>
            <person name="Chen L."/>
            <person name="Wang Q."/>
            <person name="Jing D."/>
            <person name="Cao S."/>
        </authorList>
    </citation>
    <scope>NUCLEOTIDE SEQUENCE [LARGE SCALE GENOMIC DNA]</scope>
</reference>
<comment type="similarity">
    <text evidence="2">Belongs to the GPAT/DAPAT family.</text>
</comment>
<keyword evidence="15" id="KW-1185">Reference proteome</keyword>
<reference evidence="13" key="2">
    <citation type="submission" date="2017-06" db="EMBL/GenBank/DDBJ databases">
        <title>The pomegranate genome and the genomics of punicalagin biosynthesis.</title>
        <authorList>
            <person name="Xu C."/>
        </authorList>
    </citation>
    <scope>NUCLEOTIDE SEQUENCE [LARGE SCALE GENOMIC DNA]</scope>
    <source>
        <tissue evidence="13">Fresh leaf</tissue>
    </source>
</reference>
<dbReference type="Pfam" id="PF23270">
    <property type="entry name" value="HAD_RAM2_N"/>
    <property type="match status" value="1"/>
</dbReference>
<name>A0A218XRA4_PUNGR</name>
<dbReference type="GO" id="GO:0090447">
    <property type="term" value="F:glycerol-3-phosphate 2-O-acyltransferase activity"/>
    <property type="evidence" value="ECO:0007669"/>
    <property type="project" value="TreeGrafter"/>
</dbReference>
<dbReference type="PANTHER" id="PTHR15486:SF54">
    <property type="entry name" value="GLYCEROL-3-PHOSPHATE ACYLTRANSFERASE 7"/>
    <property type="match status" value="1"/>
</dbReference>
<dbReference type="GO" id="GO:0008654">
    <property type="term" value="P:phospholipid biosynthetic process"/>
    <property type="evidence" value="ECO:0007669"/>
    <property type="project" value="UniProtKB-KW"/>
</dbReference>
<keyword evidence="10" id="KW-0012">Acyltransferase</keyword>
<dbReference type="Proteomes" id="UP000197138">
    <property type="component" value="Unassembled WGS sequence"/>
</dbReference>
<keyword evidence="6 11" id="KW-1133">Transmembrane helix</keyword>
<evidence type="ECO:0000256" key="8">
    <source>
        <dbReference type="ARBA" id="ARBA00023209"/>
    </source>
</evidence>
<dbReference type="AlphaFoldDB" id="A0A218XRA4"/>
<comment type="subcellular location">
    <subcellularLocation>
        <location evidence="1">Membrane</location>
        <topology evidence="1">Multi-pass membrane protein</topology>
    </subcellularLocation>
</comment>
<evidence type="ECO:0000256" key="3">
    <source>
        <dbReference type="ARBA" id="ARBA00022516"/>
    </source>
</evidence>
<dbReference type="GO" id="GO:0010143">
    <property type="term" value="P:cutin biosynthetic process"/>
    <property type="evidence" value="ECO:0007669"/>
    <property type="project" value="TreeGrafter"/>
</dbReference>
<reference evidence="16" key="4">
    <citation type="submission" date="2025-04" db="UniProtKB">
        <authorList>
            <consortium name="RefSeq"/>
        </authorList>
    </citation>
    <scope>IDENTIFICATION</scope>
    <source>
        <tissue evidence="16">Leaf</tissue>
    </source>
</reference>
<dbReference type="Pfam" id="PF01553">
    <property type="entry name" value="Acyltransferase"/>
    <property type="match status" value="1"/>
</dbReference>
<evidence type="ECO:0000259" key="12">
    <source>
        <dbReference type="SMART" id="SM00563"/>
    </source>
</evidence>
<evidence type="ECO:0000313" key="16">
    <source>
        <dbReference type="RefSeq" id="XP_031371526.1"/>
    </source>
</evidence>
<accession>A0A218XRA4</accession>
<feature type="transmembrane region" description="Helical" evidence="11">
    <location>
        <begin position="26"/>
        <end position="49"/>
    </location>
</feature>
<gene>
    <name evidence="16" type="primary">LOC116187079</name>
    <name evidence="13" type="ORF">CDL15_Pgr022584</name>
</gene>
<evidence type="ECO:0000256" key="6">
    <source>
        <dbReference type="ARBA" id="ARBA00022989"/>
    </source>
</evidence>
<evidence type="ECO:0000256" key="2">
    <source>
        <dbReference type="ARBA" id="ARBA00007937"/>
    </source>
</evidence>
<keyword evidence="9" id="KW-1208">Phospholipid metabolism</keyword>
<dbReference type="GO" id="GO:0016791">
    <property type="term" value="F:phosphatase activity"/>
    <property type="evidence" value="ECO:0007669"/>
    <property type="project" value="TreeGrafter"/>
</dbReference>
<keyword evidence="4" id="KW-0808">Transferase</keyword>
<dbReference type="SMART" id="SM00563">
    <property type="entry name" value="PlsC"/>
    <property type="match status" value="1"/>
</dbReference>
<reference evidence="14" key="1">
    <citation type="journal article" date="2017" name="Plant J.">
        <title>The pomegranate (Punica granatum L.) genome and the genomics of punicalagin biosynthesis.</title>
        <authorList>
            <person name="Qin G."/>
            <person name="Xu C."/>
            <person name="Ming R."/>
            <person name="Tang H."/>
            <person name="Guyot R."/>
            <person name="Kramer E.M."/>
            <person name="Hu Y."/>
            <person name="Yi X."/>
            <person name="Qi Y."/>
            <person name="Xu X."/>
            <person name="Gao Z."/>
            <person name="Pan H."/>
            <person name="Jian J."/>
            <person name="Tian Y."/>
            <person name="Yue Z."/>
            <person name="Xu Y."/>
        </authorList>
    </citation>
    <scope>NUCLEOTIDE SEQUENCE [LARGE SCALE GENOMIC DNA]</scope>
    <source>
        <strain evidence="14">cv. Dabenzi</strain>
    </source>
</reference>
<sequence>MHREESKMTTVVSEFEGTLLKDPDPFSYFMLVAFEASGIIRFALLLLMWPVIRVLEALGQGDAGLRLIIFVAVSGVRMSEIESVARAVLPKFYMDDVNMDAWKVFSSYGKRVVITKTPRIMVEWFVRDHLLADEVVGSELVVNRFGYATGFIKGEMSVISNQAAQVLSSEDQPIIVGLRRPEPGCCLPPCKETLYPPYTSKARLDRQDLRPLPVIFHDGRLVKRPMPFTALVILLWIPLGIILAFIRIFIGLILPMKVIPYVTPIFGGGMIVKGKPPAPPGSHGNSGVLFVCTHRTLMDPVVLSTALGRKVPAVTYSISRLSEILSPIPTVRLSRNREVDAQQIKRQLEKGDLAVCPEGTTCREPFLLRFSALFAELTDRIVPVAMNYRVGFFHATTARGWKGLDPIFFFMNPRPVYEVTFLNQLPTEATCSAGKSPYDVANYVQRILAATLGFECTNFTRKDKYRILAGNDGTASYASLSDQIKKVVSIFKPFIH</sequence>
<feature type="transmembrane region" description="Helical" evidence="11">
    <location>
        <begin position="230"/>
        <end position="254"/>
    </location>
</feature>
<keyword evidence="3" id="KW-0444">Lipid biosynthesis</keyword>
<dbReference type="GO" id="GO:0016020">
    <property type="term" value="C:membrane"/>
    <property type="evidence" value="ECO:0007669"/>
    <property type="project" value="UniProtKB-SubCell"/>
</dbReference>
<evidence type="ECO:0000313" key="13">
    <source>
        <dbReference type="EMBL" id="OWM87473.1"/>
    </source>
</evidence>
<protein>
    <submittedName>
        <fullName evidence="16">Glycerol-3-phosphate acyltransferase 5-like</fullName>
    </submittedName>
</protein>
<evidence type="ECO:0000256" key="11">
    <source>
        <dbReference type="SAM" id="Phobius"/>
    </source>
</evidence>
<evidence type="ECO:0000256" key="1">
    <source>
        <dbReference type="ARBA" id="ARBA00004141"/>
    </source>
</evidence>
<evidence type="ECO:0000313" key="15">
    <source>
        <dbReference type="Proteomes" id="UP000515151"/>
    </source>
</evidence>
<dbReference type="RefSeq" id="XP_031371526.1">
    <property type="nucleotide sequence ID" value="XM_031515666.1"/>
</dbReference>
<keyword evidence="8" id="KW-0594">Phospholipid biosynthesis</keyword>
<keyword evidence="7 11" id="KW-0472">Membrane</keyword>
<dbReference type="InterPro" id="IPR056462">
    <property type="entry name" value="HAD_RAM2/GPAT1-8"/>
</dbReference>
<keyword evidence="5 11" id="KW-0812">Transmembrane</keyword>
<dbReference type="OrthoDB" id="1854593at2759"/>
<evidence type="ECO:0000256" key="4">
    <source>
        <dbReference type="ARBA" id="ARBA00022679"/>
    </source>
</evidence>
<evidence type="ECO:0000313" key="14">
    <source>
        <dbReference type="Proteomes" id="UP000197138"/>
    </source>
</evidence>
<dbReference type="InterPro" id="IPR002123">
    <property type="entry name" value="Plipid/glycerol_acylTrfase"/>
</dbReference>
<dbReference type="GeneID" id="116187079"/>
<dbReference type="CDD" id="cd06551">
    <property type="entry name" value="LPLAT"/>
    <property type="match status" value="1"/>
</dbReference>
<proteinExistence type="inferred from homology"/>
<organism evidence="13 14">
    <name type="scientific">Punica granatum</name>
    <name type="common">Pomegranate</name>
    <dbReference type="NCBI Taxonomy" id="22663"/>
    <lineage>
        <taxon>Eukaryota</taxon>
        <taxon>Viridiplantae</taxon>
        <taxon>Streptophyta</taxon>
        <taxon>Embryophyta</taxon>
        <taxon>Tracheophyta</taxon>
        <taxon>Spermatophyta</taxon>
        <taxon>Magnoliopsida</taxon>
        <taxon>eudicotyledons</taxon>
        <taxon>Gunneridae</taxon>
        <taxon>Pentapetalae</taxon>
        <taxon>rosids</taxon>
        <taxon>malvids</taxon>
        <taxon>Myrtales</taxon>
        <taxon>Lythraceae</taxon>
        <taxon>Punica</taxon>
    </lineage>
</organism>
<evidence type="ECO:0000256" key="7">
    <source>
        <dbReference type="ARBA" id="ARBA00023136"/>
    </source>
</evidence>
<evidence type="ECO:0000256" key="5">
    <source>
        <dbReference type="ARBA" id="ARBA00022692"/>
    </source>
</evidence>